<keyword evidence="1" id="KW-0812">Transmembrane</keyword>
<evidence type="ECO:0008006" key="3">
    <source>
        <dbReference type="Google" id="ProtNLM"/>
    </source>
</evidence>
<feature type="transmembrane region" description="Helical" evidence="1">
    <location>
        <begin position="165"/>
        <end position="186"/>
    </location>
</feature>
<feature type="transmembrane region" description="Helical" evidence="1">
    <location>
        <begin position="242"/>
        <end position="264"/>
    </location>
</feature>
<dbReference type="Pfam" id="PF12420">
    <property type="entry name" value="DUF3671"/>
    <property type="match status" value="1"/>
</dbReference>
<protein>
    <recommendedName>
        <fullName evidence="3">Variable surface protein</fullName>
    </recommendedName>
</protein>
<keyword evidence="1" id="KW-1133">Transmembrane helix</keyword>
<dbReference type="VEuPathDB" id="PlasmoDB:PVX_178275"/>
<gene>
    <name evidence="2" type="ORF">PVP01_0002680</name>
</gene>
<dbReference type="Proteomes" id="UP000220605">
    <property type="component" value="Unassembled WGS sequence"/>
</dbReference>
<dbReference type="AlphaFoldDB" id="A0A565A4W3"/>
<evidence type="ECO:0000313" key="2">
    <source>
        <dbReference type="EMBL" id="VUZ99553.1"/>
    </source>
</evidence>
<feature type="transmembrane region" description="Helical" evidence="1">
    <location>
        <begin position="12"/>
        <end position="32"/>
    </location>
</feature>
<organism evidence="2">
    <name type="scientific">Plasmodium vivax</name>
    <name type="common">malaria parasite P. vivax</name>
    <dbReference type="NCBI Taxonomy" id="5855"/>
    <lineage>
        <taxon>Eukaryota</taxon>
        <taxon>Sar</taxon>
        <taxon>Alveolata</taxon>
        <taxon>Apicomplexa</taxon>
        <taxon>Aconoidasida</taxon>
        <taxon>Haemosporida</taxon>
        <taxon>Plasmodiidae</taxon>
        <taxon>Plasmodium</taxon>
        <taxon>Plasmodium (Plasmodium)</taxon>
    </lineage>
</organism>
<dbReference type="VEuPathDB" id="PlasmoDB:PVW1_100060500"/>
<keyword evidence="1" id="KW-0472">Membrane</keyword>
<evidence type="ECO:0000256" key="1">
    <source>
        <dbReference type="SAM" id="Phobius"/>
    </source>
</evidence>
<dbReference type="OrthoDB" id="389413at2759"/>
<accession>A0A565A4W3</accession>
<dbReference type="VEuPathDB" id="PlasmoDB:PVP01_0002680"/>
<sequence>MALLGNYNIKDSIKSVVLLNIFMYTFLIWNPIKFLSSIGKSLEMKYVQDELLNIRCSRLLAKYELKNDSYNTLSKQKHSSNRINKNIINEAENKSTYSKIKKSDVNYLDLYRKDYKNRYSKKRGLSKLDCYYENKVFNKINNIFEISENMRNNNKIYNKKIYNKYVIRLIIFAFIPLIGLIIPYFFSEYNPLIKNWCFRSCLNKHGSNRDTPTEFSKSAEIHAEQQKYLTYLSKDALETMQIVNFVFLLLSIIIVLFALLYILLKHIKYARLRAGKGKMNLKQYCCFFKELITSK</sequence>
<dbReference type="EMBL" id="FLZR02000005">
    <property type="protein sequence ID" value="VUZ99553.1"/>
    <property type="molecule type" value="Genomic_DNA"/>
</dbReference>
<name>A0A565A4W3_PLAVI</name>
<reference evidence="2" key="1">
    <citation type="submission" date="2016-07" db="EMBL/GenBank/DDBJ databases">
        <authorList>
            <consortium name="Pathogen Informatics"/>
        </authorList>
    </citation>
    <scope>NUCLEOTIDE SEQUENCE</scope>
</reference>
<proteinExistence type="predicted"/>
<dbReference type="InterPro" id="IPR022139">
    <property type="entry name" value="Fam-L/Fam-M-like_plasmodium"/>
</dbReference>
<dbReference type="VEuPathDB" id="PlasmoDB:PVPAM_040011300"/>